<keyword evidence="5 8" id="KW-0479">Metal-binding</keyword>
<dbReference type="EC" id="2.3.2.27" evidence="3"/>
<evidence type="ECO:0000256" key="1">
    <source>
        <dbReference type="ARBA" id="ARBA00000900"/>
    </source>
</evidence>
<dbReference type="GO" id="GO:0010494">
    <property type="term" value="C:cytoplasmic stress granule"/>
    <property type="evidence" value="ECO:0007669"/>
    <property type="project" value="TreeGrafter"/>
</dbReference>
<sequence length="1168" mass="129310">MPFQGLPWTEFISCPVCFKLFNERQQRPISLGCGHTVCKSCIRSKLNDNRCPFDQIVLPSDVDKLPANFALMHLVGAAVPEQEKEAVKKVSDNPKSYEQARKCIEEMAVHLKPLAENTSDDDSSTCSEPIPNKGSQSTTSSGGNATANNNSKCVLSRPMQRKLISLIHCQLLEEEGRSRASRIARSLGERIVSELLVLQQYPHQLSANLWAAVRTRGCQFLGPAMQEEVLKLILLALEDGSFLSRKVLVLFVVQRLESRYPQASKTAIGHVVQLLYRASCFKVLKREEESSLMQLKEEFRQYESLRREHDSQIVQIAIEAGLRISPEQWSSLLYGDPAHKSHMQSIIDKHQSPQSFAQSISELMLTLQRSVDHSGLQKLQPQLEFLSNIDPSPDCPAPSWENLEAIMRSLNTVMTAFVDFLSNPDHRSRLETAPIQNTRYKTSMCRDFSARGTCPRGNTCTFAHSQEELERYRSRSRRNGSRGVAGLPEKTSSSLTPSENDQLRQVQFKSLGLSGKSKSVMDLMNPKQNPSLPSHDIAPLMNNMTPVPTKLITHQKVNVQSTGAMAPIDFRLSTKKLDPEKPPFIPPSSPHITPTRMTFSHPSLDGRFNPLLVPPTCFHPHTSGSYPHSPQINTSRPSSPYPGSSALPPFSMQSFPSGTNVRYSAPQISNSPLVRCATPLSSSSVPFSTRPPVGPSFVDPAMTGVDPLYGSCVTSGDLISAEENFKRKQVDGFTVLIMEIKLFSFSILLQGGTLEDLTQRKQEIISHFQDEQVLMDPGVASISSGGFTTGLAGLKTVLGNNKKTREAMPSHVSDMFVATRTTQSLDELMNDDMSQYPNRWSNGEDIGLPLTNDLQYELSSTRGPLPDSSTTNSISFSMAVATSTANIYDMAVNPKLYNSLEDLVVSSEAQNLPPSTSVGDSEFSRFVDALRYSISFPESHLCFPGDDGDESFIPFEHTSVSKFGPISRMSRVKLHNSAPVQVTADSFKQMTPVLAVTPMDRPVSTSIAVPSRFPTPSLMEGVDLTVKPTPSEIPSVWNKPPQMSYHNLAYTKKGSEDAMSHNEKLAYELQAIEYEISMKTGRDPEPVRKMIHEAVMASSQNTPGPRAMPYPPVIESIRCDNKKSSNGFVPMTESMKNMKSGERLVPQHMAAQCFMDEYNRSRQGGGKM</sequence>
<dbReference type="EMBL" id="CAXITT010000819">
    <property type="protein sequence ID" value="CAL1546497.1"/>
    <property type="molecule type" value="Genomic_DNA"/>
</dbReference>
<dbReference type="GO" id="GO:0000209">
    <property type="term" value="P:protein polyubiquitination"/>
    <property type="evidence" value="ECO:0007669"/>
    <property type="project" value="TreeGrafter"/>
</dbReference>
<dbReference type="Pfam" id="PF18386">
    <property type="entry name" value="ROQ_II"/>
    <property type="match status" value="1"/>
</dbReference>
<proteinExistence type="predicted"/>
<dbReference type="InterPro" id="IPR041523">
    <property type="entry name" value="ROQ_II"/>
</dbReference>
<evidence type="ECO:0000313" key="14">
    <source>
        <dbReference type="Proteomes" id="UP001497497"/>
    </source>
</evidence>
<keyword evidence="9" id="KW-0175">Coiled coil</keyword>
<accession>A0AAV2IHJ4</accession>
<feature type="region of interest" description="Disordered" evidence="10">
    <location>
        <begin position="622"/>
        <end position="649"/>
    </location>
</feature>
<dbReference type="PANTHER" id="PTHR13139">
    <property type="entry name" value="RING FINGER AND CCCH-TYPE ZINC FINGER DOMAIN-CONTAINING PROTEIN"/>
    <property type="match status" value="1"/>
</dbReference>
<comment type="caution">
    <text evidence="13">The sequence shown here is derived from an EMBL/GenBank/DDBJ whole genome shotgun (WGS) entry which is preliminary data.</text>
</comment>
<reference evidence="13 14" key="1">
    <citation type="submission" date="2024-04" db="EMBL/GenBank/DDBJ databases">
        <authorList>
            <consortium name="Genoscope - CEA"/>
            <person name="William W."/>
        </authorList>
    </citation>
    <scope>NUCLEOTIDE SEQUENCE [LARGE SCALE GENOMIC DNA]</scope>
</reference>
<evidence type="ECO:0000256" key="3">
    <source>
        <dbReference type="ARBA" id="ARBA00012483"/>
    </source>
</evidence>
<evidence type="ECO:0000256" key="7">
    <source>
        <dbReference type="ARBA" id="ARBA00022833"/>
    </source>
</evidence>
<feature type="region of interest" description="Disordered" evidence="10">
    <location>
        <begin position="115"/>
        <end position="151"/>
    </location>
</feature>
<dbReference type="InterPro" id="IPR027370">
    <property type="entry name" value="Znf-RING_euk"/>
</dbReference>
<dbReference type="SMART" id="SM00356">
    <property type="entry name" value="ZnF_C3H1"/>
    <property type="match status" value="1"/>
</dbReference>
<dbReference type="GO" id="GO:0000288">
    <property type="term" value="P:nuclear-transcribed mRNA catabolic process, deadenylation-dependent decay"/>
    <property type="evidence" value="ECO:0007669"/>
    <property type="project" value="TreeGrafter"/>
</dbReference>
<dbReference type="PROSITE" id="PS50089">
    <property type="entry name" value="ZF_RING_2"/>
    <property type="match status" value="1"/>
</dbReference>
<evidence type="ECO:0000256" key="6">
    <source>
        <dbReference type="ARBA" id="ARBA00022771"/>
    </source>
</evidence>
<dbReference type="Gene3D" id="4.10.1000.10">
    <property type="entry name" value="Zinc finger, CCCH-type"/>
    <property type="match status" value="1"/>
</dbReference>
<dbReference type="FunFam" id="4.10.1000.10:FF:000003">
    <property type="entry name" value="Zinc finger CCCH domain-containing protein"/>
    <property type="match status" value="1"/>
</dbReference>
<dbReference type="Gene3D" id="3.30.40.10">
    <property type="entry name" value="Zinc/RING finger domain, C3HC4 (zinc finger)"/>
    <property type="match status" value="1"/>
</dbReference>
<keyword evidence="6 8" id="KW-0863">Zinc-finger</keyword>
<dbReference type="InterPro" id="IPR048575">
    <property type="entry name" value="Roquin_1_2-like_ROQ"/>
</dbReference>
<dbReference type="InterPro" id="IPR001841">
    <property type="entry name" value="Znf_RING"/>
</dbReference>
<dbReference type="GO" id="GO:0061630">
    <property type="term" value="F:ubiquitin protein ligase activity"/>
    <property type="evidence" value="ECO:0007669"/>
    <property type="project" value="UniProtKB-EC"/>
</dbReference>
<dbReference type="InterPro" id="IPR000571">
    <property type="entry name" value="Znf_CCCH"/>
</dbReference>
<dbReference type="InterPro" id="IPR017907">
    <property type="entry name" value="Znf_RING_CS"/>
</dbReference>
<keyword evidence="14" id="KW-1185">Reference proteome</keyword>
<dbReference type="Pfam" id="PF21206">
    <property type="entry name" value="Roquin_1_2-like_ROQ"/>
    <property type="match status" value="1"/>
</dbReference>
<dbReference type="SUPFAM" id="SSF90229">
    <property type="entry name" value="CCCH zinc finger"/>
    <property type="match status" value="1"/>
</dbReference>
<dbReference type="FunFam" id="1.20.120.1790:FF:000001">
    <property type="entry name" value="roquin-1 isoform X1"/>
    <property type="match status" value="1"/>
</dbReference>
<comment type="subcellular location">
    <subcellularLocation>
        <location evidence="2">Cytoplasm</location>
        <location evidence="2">P-body</location>
    </subcellularLocation>
</comment>
<dbReference type="GO" id="GO:0006511">
    <property type="term" value="P:ubiquitin-dependent protein catabolic process"/>
    <property type="evidence" value="ECO:0007669"/>
    <property type="project" value="TreeGrafter"/>
</dbReference>
<dbReference type="Proteomes" id="UP001497497">
    <property type="component" value="Unassembled WGS sequence"/>
</dbReference>
<evidence type="ECO:0000256" key="4">
    <source>
        <dbReference type="ARBA" id="ARBA00022679"/>
    </source>
</evidence>
<dbReference type="Pfam" id="PF00642">
    <property type="entry name" value="zf-CCCH"/>
    <property type="match status" value="1"/>
</dbReference>
<dbReference type="PROSITE" id="PS50103">
    <property type="entry name" value="ZF_C3H1"/>
    <property type="match status" value="1"/>
</dbReference>
<evidence type="ECO:0000256" key="2">
    <source>
        <dbReference type="ARBA" id="ARBA00004201"/>
    </source>
</evidence>
<feature type="region of interest" description="Disordered" evidence="10">
    <location>
        <begin position="469"/>
        <end position="501"/>
    </location>
</feature>
<dbReference type="PROSITE" id="PS00518">
    <property type="entry name" value="ZF_RING_1"/>
    <property type="match status" value="1"/>
</dbReference>
<organism evidence="13 14">
    <name type="scientific">Lymnaea stagnalis</name>
    <name type="common">Great pond snail</name>
    <name type="synonym">Helix stagnalis</name>
    <dbReference type="NCBI Taxonomy" id="6523"/>
    <lineage>
        <taxon>Eukaryota</taxon>
        <taxon>Metazoa</taxon>
        <taxon>Spiralia</taxon>
        <taxon>Lophotrochozoa</taxon>
        <taxon>Mollusca</taxon>
        <taxon>Gastropoda</taxon>
        <taxon>Heterobranchia</taxon>
        <taxon>Euthyneura</taxon>
        <taxon>Panpulmonata</taxon>
        <taxon>Hygrophila</taxon>
        <taxon>Lymnaeoidea</taxon>
        <taxon>Lymnaeidae</taxon>
        <taxon>Lymnaea</taxon>
    </lineage>
</organism>
<evidence type="ECO:0000313" key="13">
    <source>
        <dbReference type="EMBL" id="CAL1546497.1"/>
    </source>
</evidence>
<feature type="zinc finger region" description="C3H1-type" evidence="8">
    <location>
        <begin position="439"/>
        <end position="467"/>
    </location>
</feature>
<dbReference type="SUPFAM" id="SSF57850">
    <property type="entry name" value="RING/U-box"/>
    <property type="match status" value="1"/>
</dbReference>
<feature type="compositionally biased region" description="Polar residues" evidence="10">
    <location>
        <begin position="622"/>
        <end position="642"/>
    </location>
</feature>
<evidence type="ECO:0000259" key="11">
    <source>
        <dbReference type="PROSITE" id="PS50089"/>
    </source>
</evidence>
<feature type="coiled-coil region" evidence="9">
    <location>
        <begin position="285"/>
        <end position="312"/>
    </location>
</feature>
<dbReference type="SMART" id="SM00184">
    <property type="entry name" value="RING"/>
    <property type="match status" value="1"/>
</dbReference>
<comment type="catalytic activity">
    <reaction evidence="1">
        <text>S-ubiquitinyl-[E2 ubiquitin-conjugating enzyme]-L-cysteine + [acceptor protein]-L-lysine = [E2 ubiquitin-conjugating enzyme]-L-cysteine + N(6)-ubiquitinyl-[acceptor protein]-L-lysine.</text>
        <dbReference type="EC" id="2.3.2.27"/>
    </reaction>
</comment>
<keyword evidence="4" id="KW-0808">Transferase</keyword>
<dbReference type="Pfam" id="PF13445">
    <property type="entry name" value="zf-RING_UBOX"/>
    <property type="match status" value="1"/>
</dbReference>
<name>A0AAV2IHJ4_LYMST</name>
<evidence type="ECO:0000259" key="12">
    <source>
        <dbReference type="PROSITE" id="PS50103"/>
    </source>
</evidence>
<dbReference type="InterPro" id="IPR013083">
    <property type="entry name" value="Znf_RING/FYVE/PHD"/>
</dbReference>
<feature type="domain" description="RING-type" evidence="11">
    <location>
        <begin position="14"/>
        <end position="55"/>
    </location>
</feature>
<gene>
    <name evidence="13" type="ORF">GSLYS_00019874001</name>
</gene>
<dbReference type="AlphaFoldDB" id="A0AAV2IHJ4"/>
<feature type="region of interest" description="Disordered" evidence="10">
    <location>
        <begin position="575"/>
        <end position="595"/>
    </location>
</feature>
<dbReference type="GO" id="GO:0000932">
    <property type="term" value="C:P-body"/>
    <property type="evidence" value="ECO:0007669"/>
    <property type="project" value="UniProtKB-SubCell"/>
</dbReference>
<feature type="compositionally biased region" description="Polar residues" evidence="10">
    <location>
        <begin position="490"/>
        <end position="501"/>
    </location>
</feature>
<feature type="compositionally biased region" description="Low complexity" evidence="10">
    <location>
        <begin position="132"/>
        <end position="151"/>
    </location>
</feature>
<dbReference type="GO" id="GO:0035613">
    <property type="term" value="F:RNA stem-loop binding"/>
    <property type="evidence" value="ECO:0007669"/>
    <property type="project" value="TreeGrafter"/>
</dbReference>
<dbReference type="GO" id="GO:0008270">
    <property type="term" value="F:zinc ion binding"/>
    <property type="evidence" value="ECO:0007669"/>
    <property type="project" value="UniProtKB-KW"/>
</dbReference>
<feature type="domain" description="C3H1-type" evidence="12">
    <location>
        <begin position="439"/>
        <end position="467"/>
    </location>
</feature>
<evidence type="ECO:0000256" key="10">
    <source>
        <dbReference type="SAM" id="MobiDB-lite"/>
    </source>
</evidence>
<keyword evidence="7 8" id="KW-0862">Zinc</keyword>
<evidence type="ECO:0000256" key="9">
    <source>
        <dbReference type="SAM" id="Coils"/>
    </source>
</evidence>
<dbReference type="GO" id="GO:0003729">
    <property type="term" value="F:mRNA binding"/>
    <property type="evidence" value="ECO:0007669"/>
    <property type="project" value="TreeGrafter"/>
</dbReference>
<dbReference type="PANTHER" id="PTHR13139:SF54">
    <property type="entry name" value="RING-TYPE E3 UBIQUITIN TRANSFERASE"/>
    <property type="match status" value="1"/>
</dbReference>
<evidence type="ECO:0000256" key="8">
    <source>
        <dbReference type="PROSITE-ProRule" id="PRU00723"/>
    </source>
</evidence>
<dbReference type="InterPro" id="IPR036855">
    <property type="entry name" value="Znf_CCCH_sf"/>
</dbReference>
<protein>
    <recommendedName>
        <fullName evidence="3">RING-type E3 ubiquitin transferase</fullName>
        <ecNumber evidence="3">2.3.2.27</ecNumber>
    </recommendedName>
</protein>
<dbReference type="GO" id="GO:0003725">
    <property type="term" value="F:double-stranded RNA binding"/>
    <property type="evidence" value="ECO:0007669"/>
    <property type="project" value="TreeGrafter"/>
</dbReference>
<evidence type="ECO:0000256" key="5">
    <source>
        <dbReference type="ARBA" id="ARBA00022723"/>
    </source>
</evidence>
<dbReference type="InterPro" id="IPR052249">
    <property type="entry name" value="Roquin_domain"/>
</dbReference>
<dbReference type="Gene3D" id="1.20.120.1790">
    <property type="match status" value="1"/>
</dbReference>